<organism evidence="1 3">
    <name type="scientific">Saliniramus fredricksonii</name>
    <dbReference type="NCBI Taxonomy" id="1653334"/>
    <lineage>
        <taxon>Bacteria</taxon>
        <taxon>Pseudomonadati</taxon>
        <taxon>Pseudomonadota</taxon>
        <taxon>Alphaproteobacteria</taxon>
        <taxon>Hyphomicrobiales</taxon>
        <taxon>Salinarimonadaceae</taxon>
        <taxon>Saliniramus</taxon>
    </lineage>
</organism>
<dbReference type="RefSeq" id="WP_074443973.1">
    <property type="nucleotide sequence ID" value="NZ_FMBM01000001.1"/>
</dbReference>
<proteinExistence type="predicted"/>
<dbReference type="Gene3D" id="3.10.129.10">
    <property type="entry name" value="Hotdog Thioesterase"/>
    <property type="match status" value="1"/>
</dbReference>
<dbReference type="OrthoDB" id="8114072at2"/>
<dbReference type="Proteomes" id="UP000182800">
    <property type="component" value="Unassembled WGS sequence"/>
</dbReference>
<dbReference type="Proteomes" id="UP000050497">
    <property type="component" value="Unassembled WGS sequence"/>
</dbReference>
<dbReference type="InterPro" id="IPR029069">
    <property type="entry name" value="HotDog_dom_sf"/>
</dbReference>
<gene>
    <name evidence="2" type="ORF">GA0071312_1196</name>
    <name evidence="1" type="ORF">HLUCCO17_13750</name>
</gene>
<keyword evidence="4" id="KW-1185">Reference proteome</keyword>
<reference evidence="1 3" key="1">
    <citation type="submission" date="2015-09" db="EMBL/GenBank/DDBJ databases">
        <title>Identification and resolution of microdiversity through metagenomic sequencing of parallel consortia.</title>
        <authorList>
            <person name="Nelson W.C."/>
            <person name="Romine M.F."/>
            <person name="Lindemann S.R."/>
        </authorList>
    </citation>
    <scope>NUCLEOTIDE SEQUENCE [LARGE SCALE GENOMIC DNA]</scope>
    <source>
        <strain evidence="1">HL-109</strain>
    </source>
</reference>
<dbReference type="AlphaFoldDB" id="A0A0P7Y014"/>
<evidence type="ECO:0000313" key="2">
    <source>
        <dbReference type="EMBL" id="SCC79841.1"/>
    </source>
</evidence>
<name>A0A0P7Y014_9HYPH</name>
<evidence type="ECO:0000313" key="3">
    <source>
        <dbReference type="Proteomes" id="UP000050497"/>
    </source>
</evidence>
<sequence>MSAGRAEGAPLRFADFTPGAYLGEARVVLDRERFARWRALFPTAAQVQEAPPGLLVALFMNGFAEAFAPHPDGNIHAGQTLAFTGRSLRAGEGARVSVVCREAEIKRGRNRVRFEARMCDDAGGEIMSGEMLVIWAV</sequence>
<protein>
    <submittedName>
        <fullName evidence="1">Uncharacterized protein</fullName>
    </submittedName>
</protein>
<evidence type="ECO:0000313" key="4">
    <source>
        <dbReference type="Proteomes" id="UP000182800"/>
    </source>
</evidence>
<evidence type="ECO:0000313" key="1">
    <source>
        <dbReference type="EMBL" id="KPQ09702.1"/>
    </source>
</evidence>
<reference evidence="2 4" key="2">
    <citation type="submission" date="2016-08" db="EMBL/GenBank/DDBJ databases">
        <authorList>
            <person name="Varghese N."/>
            <person name="Submissions Spin"/>
        </authorList>
    </citation>
    <scope>NUCLEOTIDE SEQUENCE [LARGE SCALE GENOMIC DNA]</scope>
    <source>
        <strain evidence="2 4">HL-109</strain>
    </source>
</reference>
<dbReference type="EMBL" id="FMBM01000001">
    <property type="protein sequence ID" value="SCC79841.1"/>
    <property type="molecule type" value="Genomic_DNA"/>
</dbReference>
<comment type="caution">
    <text evidence="1">The sequence shown here is derived from an EMBL/GenBank/DDBJ whole genome shotgun (WGS) entry which is preliminary data.</text>
</comment>
<dbReference type="SUPFAM" id="SSF54637">
    <property type="entry name" value="Thioesterase/thiol ester dehydrase-isomerase"/>
    <property type="match status" value="1"/>
</dbReference>
<dbReference type="EMBL" id="LJSX01000023">
    <property type="protein sequence ID" value="KPQ09702.1"/>
    <property type="molecule type" value="Genomic_DNA"/>
</dbReference>
<dbReference type="STRING" id="1653334.GA0071312_1196"/>
<accession>A0A0P7Y014</accession>